<dbReference type="Proteomes" id="UP000070092">
    <property type="component" value="Unassembled WGS sequence"/>
</dbReference>
<dbReference type="EMBL" id="LRPO01000022">
    <property type="protein sequence ID" value="KWZ81912.1"/>
    <property type="molecule type" value="Genomic_DNA"/>
</dbReference>
<name>A0A133KQX7_BIFBI</name>
<comment type="caution">
    <text evidence="1">The sequence shown here is derived from an EMBL/GenBank/DDBJ whole genome shotgun (WGS) entry which is preliminary data.</text>
</comment>
<organism evidence="1 2">
    <name type="scientific">Bifidobacterium bifidum</name>
    <dbReference type="NCBI Taxonomy" id="1681"/>
    <lineage>
        <taxon>Bacteria</taxon>
        <taxon>Bacillati</taxon>
        <taxon>Actinomycetota</taxon>
        <taxon>Actinomycetes</taxon>
        <taxon>Bifidobacteriales</taxon>
        <taxon>Bifidobacteriaceae</taxon>
        <taxon>Bifidobacterium</taxon>
    </lineage>
</organism>
<evidence type="ECO:0000313" key="2">
    <source>
        <dbReference type="Proteomes" id="UP000070092"/>
    </source>
</evidence>
<sequence>MAGMDGFAGDARCAARAACAGRDGMGSFLEGVDAFLTHRLTGPQISMAVTDVRLDSSASMGCCPSDRAVSEYGAACRAIMSDWRASERAAGDAVRLMGFEWALSRGVRLADLADERLLSCLVLIEIDSGDERDRLRLVFHSVNRVRLRDLRALCA</sequence>
<accession>A0A133KQX7</accession>
<dbReference type="PATRIC" id="fig|1681.53.peg.760"/>
<proteinExistence type="predicted"/>
<reference evidence="1 2" key="1">
    <citation type="submission" date="2016-01" db="EMBL/GenBank/DDBJ databases">
        <authorList>
            <person name="Oliw E.H."/>
        </authorList>
    </citation>
    <scope>NUCLEOTIDE SEQUENCE [LARGE SCALE GENOMIC DNA]</scope>
    <source>
        <strain evidence="1 2">MJR8628B</strain>
    </source>
</reference>
<protein>
    <submittedName>
        <fullName evidence="1">Uncharacterized protein</fullName>
    </submittedName>
</protein>
<dbReference type="AlphaFoldDB" id="A0A133KQX7"/>
<evidence type="ECO:0000313" key="1">
    <source>
        <dbReference type="EMBL" id="KWZ81912.1"/>
    </source>
</evidence>
<gene>
    <name evidence="1" type="ORF">HMPREF3196_00770</name>
</gene>